<dbReference type="PANTHER" id="PTHR33420:SF26">
    <property type="entry name" value="FIMBRIAL SUBUNIT"/>
    <property type="match status" value="1"/>
</dbReference>
<evidence type="ECO:0000313" key="2">
    <source>
        <dbReference type="EMBL" id="AFH93488.1"/>
    </source>
</evidence>
<dbReference type="GO" id="GO:0009289">
    <property type="term" value="C:pilus"/>
    <property type="evidence" value="ECO:0007669"/>
    <property type="project" value="InterPro"/>
</dbReference>
<dbReference type="GeneID" id="93517712"/>
<dbReference type="SUPFAM" id="SSF49401">
    <property type="entry name" value="Bacterial adhesins"/>
    <property type="match status" value="1"/>
</dbReference>
<reference evidence="3" key="2">
    <citation type="submission" date="2012-04" db="EMBL/GenBank/DDBJ databases">
        <title>Complete genome sequence of Providencia stuartii clinical isolate MRSN 2154.</title>
        <authorList>
            <person name="Clifford R.J."/>
            <person name="Hang J."/>
            <person name="Riley M.C."/>
            <person name="Onmus-Leone F."/>
            <person name="Kuschner R.A."/>
            <person name="Lesho E.P."/>
            <person name="Waterman P.E."/>
        </authorList>
    </citation>
    <scope>NUCLEOTIDE SEQUENCE [LARGE SCALE GENOMIC DNA]</scope>
    <source>
        <strain evidence="3">MRSN 2154</strain>
    </source>
</reference>
<dbReference type="KEGG" id="psi:S70_08120"/>
<dbReference type="OrthoDB" id="6453785at2"/>
<feature type="domain" description="Fimbrial-type adhesion" evidence="1">
    <location>
        <begin position="27"/>
        <end position="174"/>
    </location>
</feature>
<sequence length="175" mass="19572">MNKAFILIAICSFSPLNALGKNHLDVEFKGELIHHDCQIAAGSINKQIQLGYLRKQYLNEHSVSDVFPFFIEINKCSPSDLNKIIRLTWQSHQLIDIDGNHYLTTQGASGALLGLIEMDKDKQPVIWNQPIKAGVVSVVDNRQQLNFGVFVRKPASGEIKTGDFKGTATFVVEYE</sequence>
<dbReference type="PATRIC" id="fig|1157951.4.peg.1622"/>
<evidence type="ECO:0000259" key="1">
    <source>
        <dbReference type="Pfam" id="PF00419"/>
    </source>
</evidence>
<dbReference type="Pfam" id="PF00419">
    <property type="entry name" value="Fimbrial"/>
    <property type="match status" value="1"/>
</dbReference>
<dbReference type="InterPro" id="IPR008966">
    <property type="entry name" value="Adhesion_dom_sf"/>
</dbReference>
<gene>
    <name evidence="2" type="ordered locus">S70_08120</name>
</gene>
<reference evidence="2 3" key="1">
    <citation type="journal article" date="2012" name="J. Bacteriol.">
        <title>Complete Genome Sequence of Providencia stuartii Clinical Isolate MRSN 2154.</title>
        <authorList>
            <person name="Clifford R.J."/>
            <person name="Hang J."/>
            <person name="Riley M.C."/>
            <person name="Onmus-Leone F."/>
            <person name="Kuschner R.A."/>
            <person name="Lesho E.P."/>
            <person name="Waterman P.E."/>
        </authorList>
    </citation>
    <scope>NUCLEOTIDE SEQUENCE [LARGE SCALE GENOMIC DNA]</scope>
    <source>
        <strain evidence="2 3">MRSN 2154</strain>
    </source>
</reference>
<dbReference type="InterPro" id="IPR000259">
    <property type="entry name" value="Adhesion_dom_fimbrial"/>
</dbReference>
<dbReference type="EMBL" id="CP003488">
    <property type="protein sequence ID" value="AFH93488.1"/>
    <property type="molecule type" value="Genomic_DNA"/>
</dbReference>
<dbReference type="InterPro" id="IPR050263">
    <property type="entry name" value="Bact_Fimbrial_Adh_Pro"/>
</dbReference>
<dbReference type="InterPro" id="IPR036937">
    <property type="entry name" value="Adhesion_dom_fimbrial_sf"/>
</dbReference>
<dbReference type="Gene3D" id="2.60.40.1090">
    <property type="entry name" value="Fimbrial-type adhesion domain"/>
    <property type="match status" value="1"/>
</dbReference>
<dbReference type="AlphaFoldDB" id="A0A140NLF8"/>
<name>A0A140NLF8_PROSM</name>
<dbReference type="PANTHER" id="PTHR33420">
    <property type="entry name" value="FIMBRIAL SUBUNIT ELFA-RELATED"/>
    <property type="match status" value="1"/>
</dbReference>
<evidence type="ECO:0000313" key="3">
    <source>
        <dbReference type="Proteomes" id="UP000005012"/>
    </source>
</evidence>
<dbReference type="RefSeq" id="WP_014656901.1">
    <property type="nucleotide sequence ID" value="NC_017731.1"/>
</dbReference>
<organism evidence="2 3">
    <name type="scientific">Providencia stuartii (strain MRSN 2154)</name>
    <dbReference type="NCBI Taxonomy" id="1157951"/>
    <lineage>
        <taxon>Bacteria</taxon>
        <taxon>Pseudomonadati</taxon>
        <taxon>Pseudomonadota</taxon>
        <taxon>Gammaproteobacteria</taxon>
        <taxon>Enterobacterales</taxon>
        <taxon>Morganellaceae</taxon>
        <taxon>Providencia</taxon>
    </lineage>
</organism>
<accession>A0A140NLF8</accession>
<dbReference type="GO" id="GO:0043709">
    <property type="term" value="P:cell adhesion involved in single-species biofilm formation"/>
    <property type="evidence" value="ECO:0007669"/>
    <property type="project" value="TreeGrafter"/>
</dbReference>
<dbReference type="Proteomes" id="UP000005012">
    <property type="component" value="Chromosome"/>
</dbReference>
<protein>
    <submittedName>
        <fullName evidence="2">Fimbrial subunit</fullName>
    </submittedName>
</protein>
<dbReference type="HOGENOM" id="CLU_088965_3_4_6"/>
<proteinExistence type="predicted"/>